<dbReference type="AlphaFoldDB" id="A0A023G012"/>
<dbReference type="EMBL" id="GBBL01000198">
    <property type="protein sequence ID" value="JAC27122.1"/>
    <property type="molecule type" value="mRNA"/>
</dbReference>
<name>A0A023G012_AMBPA</name>
<accession>A0A023G012</accession>
<organism evidence="1">
    <name type="scientific">Amblyomma parvum</name>
    <name type="common">South American tick</name>
    <dbReference type="NCBI Taxonomy" id="251391"/>
    <lineage>
        <taxon>Eukaryota</taxon>
        <taxon>Metazoa</taxon>
        <taxon>Ecdysozoa</taxon>
        <taxon>Arthropoda</taxon>
        <taxon>Chelicerata</taxon>
        <taxon>Arachnida</taxon>
        <taxon>Acari</taxon>
        <taxon>Parasitiformes</taxon>
        <taxon>Ixodida</taxon>
        <taxon>Ixodoidea</taxon>
        <taxon>Ixodidae</taxon>
        <taxon>Amblyomminae</taxon>
        <taxon>Amblyomma</taxon>
    </lineage>
</organism>
<protein>
    <submittedName>
        <fullName evidence="1">Putative secreted protein</fullName>
    </submittedName>
</protein>
<evidence type="ECO:0000313" key="1">
    <source>
        <dbReference type="EMBL" id="JAC27122.1"/>
    </source>
</evidence>
<proteinExistence type="evidence at transcript level"/>
<reference evidence="1" key="1">
    <citation type="submission" date="2014-03" db="EMBL/GenBank/DDBJ databases">
        <title>The sialotranscriptome of Amblyomma triste, Amblyomma parvum and Amblyomma cajennense ticks, uncovered by 454-based RNA-seq.</title>
        <authorList>
            <person name="Garcia G.R."/>
            <person name="Gardinassi L.G."/>
            <person name="Ribeiro J.M."/>
            <person name="Anatrielo E."/>
            <person name="Ferreira B.R."/>
            <person name="Moreira H.N."/>
            <person name="Mafra C."/>
            <person name="Olegario M.M."/>
            <person name="Szabo P.J."/>
            <person name="Miranda-Santos I.K."/>
            <person name="Maruyama S.R."/>
        </authorList>
    </citation>
    <scope>NUCLEOTIDE SEQUENCE</scope>
    <source>
        <strain evidence="1">Araguapaz</strain>
        <tissue evidence="1">Salivary glands</tissue>
    </source>
</reference>
<sequence length="96" mass="10836">MSCLELTLRNLCFSLFLVLLFHFRQVSLQYALFCWLPRHGQGVTFNIHSFIPLCMSPSPRNKGGVVSQLSFPFFSLICMNKCGIAVSLGAYVPDLF</sequence>